<comment type="similarity">
    <text evidence="2">Belongs to the ferric reductase (FRE) family.</text>
</comment>
<evidence type="ECO:0000313" key="14">
    <source>
        <dbReference type="Proteomes" id="UP000383932"/>
    </source>
</evidence>
<evidence type="ECO:0000256" key="4">
    <source>
        <dbReference type="ARBA" id="ARBA00022692"/>
    </source>
</evidence>
<dbReference type="CDD" id="cd06186">
    <property type="entry name" value="NOX_Duox_like_FAD_NADP"/>
    <property type="match status" value="1"/>
</dbReference>
<evidence type="ECO:0000256" key="11">
    <source>
        <dbReference type="SAM" id="Phobius"/>
    </source>
</evidence>
<organism evidence="13 14">
    <name type="scientific">Ceratobasidium theobromae</name>
    <dbReference type="NCBI Taxonomy" id="1582974"/>
    <lineage>
        <taxon>Eukaryota</taxon>
        <taxon>Fungi</taxon>
        <taxon>Dikarya</taxon>
        <taxon>Basidiomycota</taxon>
        <taxon>Agaricomycotina</taxon>
        <taxon>Agaricomycetes</taxon>
        <taxon>Cantharellales</taxon>
        <taxon>Ceratobasidiaceae</taxon>
        <taxon>Ceratobasidium</taxon>
    </lineage>
</organism>
<dbReference type="InterPro" id="IPR017927">
    <property type="entry name" value="FAD-bd_FR_type"/>
</dbReference>
<keyword evidence="5 11" id="KW-1133">Transmembrane helix</keyword>
<reference evidence="13 14" key="1">
    <citation type="journal article" date="2019" name="Fungal Biol. Biotechnol.">
        <title>Draft genome sequence of fastidious pathogen Ceratobasidium theobromae, which causes vascular-streak dieback in Theobroma cacao.</title>
        <authorList>
            <person name="Ali S.S."/>
            <person name="Asman A."/>
            <person name="Shao J."/>
            <person name="Firmansyah A.P."/>
            <person name="Susilo A.W."/>
            <person name="Rosmana A."/>
            <person name="McMahon P."/>
            <person name="Junaid M."/>
            <person name="Guest D."/>
            <person name="Kheng T.Y."/>
            <person name="Meinhardt L.W."/>
            <person name="Bailey B.A."/>
        </authorList>
    </citation>
    <scope>NUCLEOTIDE SEQUENCE [LARGE SCALE GENOMIC DNA]</scope>
    <source>
        <strain evidence="13 14">CT2</strain>
    </source>
</reference>
<dbReference type="InterPro" id="IPR013121">
    <property type="entry name" value="Fe_red_NAD-bd_6"/>
</dbReference>
<dbReference type="Gene3D" id="3.40.50.80">
    <property type="entry name" value="Nucleotide-binding domain of ferredoxin-NADP reductase (FNR) module"/>
    <property type="match status" value="1"/>
</dbReference>
<dbReference type="InterPro" id="IPR013130">
    <property type="entry name" value="Fe3_Rdtase_TM_dom"/>
</dbReference>
<keyword evidence="8 11" id="KW-0472">Membrane</keyword>
<keyword evidence="7" id="KW-0406">Ion transport</keyword>
<dbReference type="OrthoDB" id="3944240at2759"/>
<dbReference type="GO" id="GO:0005886">
    <property type="term" value="C:plasma membrane"/>
    <property type="evidence" value="ECO:0007669"/>
    <property type="project" value="TreeGrafter"/>
</dbReference>
<dbReference type="InterPro" id="IPR051410">
    <property type="entry name" value="Ferric/Cupric_Reductase"/>
</dbReference>
<dbReference type="SFLD" id="SFLDS00052">
    <property type="entry name" value="Ferric_Reductase_Domain"/>
    <property type="match status" value="1"/>
</dbReference>
<feature type="transmembrane region" description="Helical" evidence="11">
    <location>
        <begin position="283"/>
        <end position="302"/>
    </location>
</feature>
<feature type="region of interest" description="Disordered" evidence="10">
    <location>
        <begin position="1"/>
        <end position="25"/>
    </location>
</feature>
<dbReference type="EMBL" id="SSOP01000019">
    <property type="protein sequence ID" value="KAB5594551.1"/>
    <property type="molecule type" value="Genomic_DNA"/>
</dbReference>
<protein>
    <recommendedName>
        <fullName evidence="12">FAD-binding FR-type domain-containing protein</fullName>
    </recommendedName>
</protein>
<feature type="transmembrane region" description="Helical" evidence="11">
    <location>
        <begin position="212"/>
        <end position="237"/>
    </location>
</feature>
<evidence type="ECO:0000256" key="2">
    <source>
        <dbReference type="ARBA" id="ARBA00006278"/>
    </source>
</evidence>
<feature type="transmembrane region" description="Helical" evidence="11">
    <location>
        <begin position="309"/>
        <end position="330"/>
    </location>
</feature>
<keyword evidence="9" id="KW-0325">Glycoprotein</keyword>
<dbReference type="AlphaFoldDB" id="A0A5N5QSL3"/>
<accession>A0A5N5QSL3</accession>
<dbReference type="Proteomes" id="UP000383932">
    <property type="component" value="Unassembled WGS sequence"/>
</dbReference>
<keyword evidence="14" id="KW-1185">Reference proteome</keyword>
<feature type="transmembrane region" description="Helical" evidence="11">
    <location>
        <begin position="33"/>
        <end position="55"/>
    </location>
</feature>
<feature type="compositionally biased region" description="Polar residues" evidence="10">
    <location>
        <begin position="1"/>
        <end position="20"/>
    </location>
</feature>
<feature type="transmembrane region" description="Helical" evidence="11">
    <location>
        <begin position="249"/>
        <end position="267"/>
    </location>
</feature>
<evidence type="ECO:0000256" key="7">
    <source>
        <dbReference type="ARBA" id="ARBA00023065"/>
    </source>
</evidence>
<name>A0A5N5QSL3_9AGAM</name>
<feature type="domain" description="FAD-binding FR-type" evidence="12">
    <location>
        <begin position="329"/>
        <end position="463"/>
    </location>
</feature>
<evidence type="ECO:0000256" key="5">
    <source>
        <dbReference type="ARBA" id="ARBA00022989"/>
    </source>
</evidence>
<dbReference type="GO" id="GO:0006826">
    <property type="term" value="P:iron ion transport"/>
    <property type="evidence" value="ECO:0007669"/>
    <property type="project" value="TreeGrafter"/>
</dbReference>
<dbReference type="GO" id="GO:0000293">
    <property type="term" value="F:ferric-chelate reductase activity"/>
    <property type="evidence" value="ECO:0007669"/>
    <property type="project" value="TreeGrafter"/>
</dbReference>
<evidence type="ECO:0000256" key="9">
    <source>
        <dbReference type="ARBA" id="ARBA00023180"/>
    </source>
</evidence>
<evidence type="ECO:0000256" key="6">
    <source>
        <dbReference type="ARBA" id="ARBA00023002"/>
    </source>
</evidence>
<dbReference type="PANTHER" id="PTHR32361:SF9">
    <property type="entry name" value="FERRIC REDUCTASE TRANSMEMBRANE COMPONENT 3-RELATED"/>
    <property type="match status" value="1"/>
</dbReference>
<comment type="caution">
    <text evidence="13">The sequence shown here is derived from an EMBL/GenBank/DDBJ whole genome shotgun (WGS) entry which is preliminary data.</text>
</comment>
<gene>
    <name evidence="13" type="ORF">CTheo_2034</name>
</gene>
<keyword evidence="6" id="KW-0560">Oxidoreductase</keyword>
<sequence>MDADAMNTTSPMPITNSTSGPPMVDRPTNSPDYIFGLGYQVFIIVGIATLSLFSLPRTFHFLRSKRRNEGWWLRHSTSSLGPATIQITRYESQLSDYGVKVKPPQVVTVAFPGAREDADLSLGLPGAGSDLEKSHTKERITRVAAHGQPIHRRNQGIIGAHMDWIYAKMTKFIGGPISMQVGPWIIVLVINMVANALFALGPPFFVAPNRPARIAIAQIPILFILGTKNNVLTCILGRSYEKLNFVHRTVGRLTTICATLHVVGQFVKYSRRGMLGQVMRVPWVQAGLAAWIGLIIITLSSIGPVRIRFYNWFLNCHYIGIPLFMIAIHFHMPAVVAPYTLVGLSLYFVDLVLRAFKMRLRPATITAIDGGMTLIAIQGIDNGWRAGQHGDRSWESHPFTISNAPVLHTPETVQAKGLPSRGLLIYARASGDFTRALNEDARLKRGIEASVIVDGPYGGIGAGLADVADNRNVLLVAGGGGVSFTIAVLEELVSRSAEEQACTEVVDFIWVVKDYAHLNWHMTTIEQIILAADTSPISLRIHLFVTKTQNAPKQLLTFPASVNSNSSSSLATSGFSGTLEILFKRPDIPALIGEAVNYAALAGQSSAGGGGLMIVACGPAPVVSDVQLATRRISVRDRRFAGGISLHTENFCL</sequence>
<evidence type="ECO:0000313" key="13">
    <source>
        <dbReference type="EMBL" id="KAB5594551.1"/>
    </source>
</evidence>
<proteinExistence type="inferred from homology"/>
<dbReference type="GO" id="GO:0006879">
    <property type="term" value="P:intracellular iron ion homeostasis"/>
    <property type="evidence" value="ECO:0007669"/>
    <property type="project" value="TreeGrafter"/>
</dbReference>
<evidence type="ECO:0000256" key="8">
    <source>
        <dbReference type="ARBA" id="ARBA00023136"/>
    </source>
</evidence>
<dbReference type="InterPro" id="IPR039261">
    <property type="entry name" value="FNR_nucleotide-bd"/>
</dbReference>
<dbReference type="Pfam" id="PF08030">
    <property type="entry name" value="NAD_binding_6"/>
    <property type="match status" value="1"/>
</dbReference>
<dbReference type="SFLD" id="SFLDG01168">
    <property type="entry name" value="Ferric_reductase_subgroup_(FRE"/>
    <property type="match status" value="1"/>
</dbReference>
<keyword evidence="4 11" id="KW-0812">Transmembrane</keyword>
<dbReference type="GO" id="GO:0015677">
    <property type="term" value="P:copper ion import"/>
    <property type="evidence" value="ECO:0007669"/>
    <property type="project" value="TreeGrafter"/>
</dbReference>
<dbReference type="Pfam" id="PF01794">
    <property type="entry name" value="Ferric_reduct"/>
    <property type="match status" value="1"/>
</dbReference>
<comment type="subcellular location">
    <subcellularLocation>
        <location evidence="1">Membrane</location>
        <topology evidence="1">Multi-pass membrane protein</topology>
    </subcellularLocation>
</comment>
<dbReference type="PROSITE" id="PS51384">
    <property type="entry name" value="FAD_FR"/>
    <property type="match status" value="1"/>
</dbReference>
<feature type="transmembrane region" description="Helical" evidence="11">
    <location>
        <begin position="336"/>
        <end position="353"/>
    </location>
</feature>
<feature type="transmembrane region" description="Helical" evidence="11">
    <location>
        <begin position="181"/>
        <end position="200"/>
    </location>
</feature>
<dbReference type="PANTHER" id="PTHR32361">
    <property type="entry name" value="FERRIC/CUPRIC REDUCTASE TRANSMEMBRANE COMPONENT"/>
    <property type="match status" value="1"/>
</dbReference>
<evidence type="ECO:0000256" key="1">
    <source>
        <dbReference type="ARBA" id="ARBA00004141"/>
    </source>
</evidence>
<keyword evidence="3" id="KW-0813">Transport</keyword>
<dbReference type="SUPFAM" id="SSF52343">
    <property type="entry name" value="Ferredoxin reductase-like, C-terminal NADP-linked domain"/>
    <property type="match status" value="1"/>
</dbReference>
<evidence type="ECO:0000259" key="12">
    <source>
        <dbReference type="PROSITE" id="PS51384"/>
    </source>
</evidence>
<evidence type="ECO:0000256" key="3">
    <source>
        <dbReference type="ARBA" id="ARBA00022448"/>
    </source>
</evidence>
<evidence type="ECO:0000256" key="10">
    <source>
        <dbReference type="SAM" id="MobiDB-lite"/>
    </source>
</evidence>